<sequence length="447" mass="48123">MNNENVLILIDLIGGGGNIESLTHCATRLRFKIKDESKLNIQGLEELPEVLKVINSAGQFQIVIGPDVSHVYDSIIHRIQKIPSLNEGKDNAKKNNIINSIFDLTSGAFTPLLPCLACAGMLKALVLLLAMTGFVGKSSDSYIVLSAIQNSFFYFLPILLGVTLGYKLNVNPYISGMIGAALLEPTFITKALEKGTFDFFGAPILALNYSSSVFPIIISIILYAGLYKILNRIIPKTMHIIFVPFLSVLIVVPLTFLFFGPFGIYVGKFLASGITALLDFNRIIAGLIMGFIWIPVVLLGLHWAIIPIAISNIASGGDPIFAIATACTFSTIGAALGFLLKTKGTSLKRRGVVIAGLIPAILAGITEPILYSILLQYRKLLFITMTASAIGSGIIAFSGVLASSVFWSIFTLHTYSPVIGYITGGGVATIFAFLAALLMNYEDISEK</sequence>
<dbReference type="GO" id="GO:0009401">
    <property type="term" value="P:phosphoenolpyruvate-dependent sugar phosphotransferase system"/>
    <property type="evidence" value="ECO:0007669"/>
    <property type="project" value="UniProtKB-KW"/>
</dbReference>
<feature type="domain" description="PTS EIIB type-1" evidence="13">
    <location>
        <begin position="3"/>
        <end position="85"/>
    </location>
</feature>
<evidence type="ECO:0000259" key="13">
    <source>
        <dbReference type="PROSITE" id="PS51098"/>
    </source>
</evidence>
<evidence type="ECO:0000256" key="2">
    <source>
        <dbReference type="ARBA" id="ARBA00022448"/>
    </source>
</evidence>
<dbReference type="Gene3D" id="3.30.1360.60">
    <property type="entry name" value="Glucose permease domain IIB"/>
    <property type="match status" value="1"/>
</dbReference>
<dbReference type="InterPro" id="IPR001996">
    <property type="entry name" value="PTS_IIB_1"/>
</dbReference>
<evidence type="ECO:0000313" key="16">
    <source>
        <dbReference type="Proteomes" id="UP000258928"/>
    </source>
</evidence>
<keyword evidence="5" id="KW-0808">Transferase</keyword>
<gene>
    <name evidence="15" type="primary">bglF_3</name>
    <name evidence="15" type="ORF">SAMEA3729809_03473</name>
</gene>
<dbReference type="InterPro" id="IPR003352">
    <property type="entry name" value="PTS_EIIC"/>
</dbReference>
<feature type="transmembrane region" description="Helical" evidence="12">
    <location>
        <begin position="238"/>
        <end position="256"/>
    </location>
</feature>
<keyword evidence="9 12" id="KW-1133">Transmembrane helix</keyword>
<accession>A0ABD7P847</accession>
<evidence type="ECO:0000256" key="12">
    <source>
        <dbReference type="SAM" id="Phobius"/>
    </source>
</evidence>
<evidence type="ECO:0000256" key="3">
    <source>
        <dbReference type="ARBA" id="ARBA00022475"/>
    </source>
</evidence>
<dbReference type="SUPFAM" id="SSF55604">
    <property type="entry name" value="Glucose permease domain IIB"/>
    <property type="match status" value="1"/>
</dbReference>
<evidence type="ECO:0000256" key="1">
    <source>
        <dbReference type="ARBA" id="ARBA00004651"/>
    </source>
</evidence>
<feature type="transmembrane region" description="Helical" evidence="12">
    <location>
        <begin position="112"/>
        <end position="136"/>
    </location>
</feature>
<evidence type="ECO:0000256" key="9">
    <source>
        <dbReference type="ARBA" id="ARBA00022989"/>
    </source>
</evidence>
<keyword evidence="2" id="KW-0813">Transport</keyword>
<feature type="transmembrane region" description="Helical" evidence="12">
    <location>
        <begin position="292"/>
        <end position="314"/>
    </location>
</feature>
<dbReference type="InterPro" id="IPR018113">
    <property type="entry name" value="PTrfase_EIIB_Cys"/>
</dbReference>
<dbReference type="Proteomes" id="UP000258928">
    <property type="component" value="Unassembled WGS sequence"/>
</dbReference>
<evidence type="ECO:0000256" key="7">
    <source>
        <dbReference type="ARBA" id="ARBA00022692"/>
    </source>
</evidence>
<dbReference type="PANTHER" id="PTHR30175:SF1">
    <property type="entry name" value="PTS SYSTEM ARBUTIN-, CELLOBIOSE-, AND SALICIN-SPECIFIC EIIBC COMPONENT-RELATED"/>
    <property type="match status" value="1"/>
</dbReference>
<dbReference type="PANTHER" id="PTHR30175">
    <property type="entry name" value="PHOSPHOTRANSFERASE SYSTEM TRANSPORT PROTEIN"/>
    <property type="match status" value="1"/>
</dbReference>
<evidence type="ECO:0000256" key="10">
    <source>
        <dbReference type="ARBA" id="ARBA00023136"/>
    </source>
</evidence>
<dbReference type="GO" id="GO:0005886">
    <property type="term" value="C:plasma membrane"/>
    <property type="evidence" value="ECO:0007669"/>
    <property type="project" value="UniProtKB-SubCell"/>
</dbReference>
<keyword evidence="4" id="KW-0762">Sugar transport</keyword>
<dbReference type="InterPro" id="IPR013013">
    <property type="entry name" value="PTS_EIIC_1"/>
</dbReference>
<evidence type="ECO:0000256" key="5">
    <source>
        <dbReference type="ARBA" id="ARBA00022679"/>
    </source>
</evidence>
<evidence type="ECO:0000256" key="11">
    <source>
        <dbReference type="PROSITE-ProRule" id="PRU00421"/>
    </source>
</evidence>
<comment type="subcellular location">
    <subcellularLocation>
        <location evidence="1">Cell membrane</location>
        <topology evidence="1">Multi-pass membrane protein</topology>
    </subcellularLocation>
</comment>
<keyword evidence="6" id="KW-0598">Phosphotransferase system</keyword>
<feature type="transmembrane region" description="Helical" evidence="12">
    <location>
        <begin position="320"/>
        <end position="340"/>
    </location>
</feature>
<dbReference type="AlphaFoldDB" id="A0ABD7P847"/>
<evidence type="ECO:0000313" key="15">
    <source>
        <dbReference type="EMBL" id="SXF96386.1"/>
    </source>
</evidence>
<keyword evidence="10 12" id="KW-0472">Membrane</keyword>
<keyword evidence="7 12" id="KW-0812">Transmembrane</keyword>
<dbReference type="InterPro" id="IPR050558">
    <property type="entry name" value="PTS_Sugar-Specific_Components"/>
</dbReference>
<dbReference type="PROSITE" id="PS51103">
    <property type="entry name" value="PTS_EIIC_TYPE_1"/>
    <property type="match status" value="1"/>
</dbReference>
<comment type="caution">
    <text evidence="15">The sequence shown here is derived from an EMBL/GenBank/DDBJ whole genome shotgun (WGS) entry which is preliminary data.</text>
</comment>
<feature type="transmembrane region" description="Helical" evidence="12">
    <location>
        <begin position="380"/>
        <end position="406"/>
    </location>
</feature>
<dbReference type="PROSITE" id="PS51098">
    <property type="entry name" value="PTS_EIIB_TYPE_1"/>
    <property type="match status" value="1"/>
</dbReference>
<evidence type="ECO:0000256" key="4">
    <source>
        <dbReference type="ARBA" id="ARBA00022597"/>
    </source>
</evidence>
<dbReference type="Pfam" id="PF02378">
    <property type="entry name" value="PTS_EIIC"/>
    <property type="match status" value="1"/>
</dbReference>
<proteinExistence type="predicted"/>
<reference evidence="15 16" key="1">
    <citation type="submission" date="2018-08" db="EMBL/GenBank/DDBJ databases">
        <authorList>
            <consortium name="Pathogen Informatics"/>
        </authorList>
    </citation>
    <scope>NUCLEOTIDE SEQUENCE [LARGE SCALE GENOMIC DNA]</scope>
    <source>
        <strain evidence="15 16">EuSCAPE_TR218</strain>
    </source>
</reference>
<feature type="transmembrane region" description="Helical" evidence="12">
    <location>
        <begin position="418"/>
        <end position="439"/>
    </location>
</feature>
<keyword evidence="3" id="KW-1003">Cell membrane</keyword>
<keyword evidence="8" id="KW-0418">Kinase</keyword>
<dbReference type="RefSeq" id="WP_115655518.1">
    <property type="nucleotide sequence ID" value="NZ_CABHJJ010000018.1"/>
</dbReference>
<evidence type="ECO:0000259" key="14">
    <source>
        <dbReference type="PROSITE" id="PS51103"/>
    </source>
</evidence>
<dbReference type="InterPro" id="IPR036878">
    <property type="entry name" value="Glu_permease_IIB"/>
</dbReference>
<feature type="transmembrane region" description="Helical" evidence="12">
    <location>
        <begin position="142"/>
        <end position="166"/>
    </location>
</feature>
<dbReference type="FunFam" id="3.30.1360.60:FF:000001">
    <property type="entry name" value="PTS system glucose-specific IIBC component PtsG"/>
    <property type="match status" value="1"/>
</dbReference>
<organism evidence="15 16">
    <name type="scientific">Klebsiella variicola</name>
    <dbReference type="NCBI Taxonomy" id="244366"/>
    <lineage>
        <taxon>Bacteria</taxon>
        <taxon>Pseudomonadati</taxon>
        <taxon>Pseudomonadota</taxon>
        <taxon>Gammaproteobacteria</taxon>
        <taxon>Enterobacterales</taxon>
        <taxon>Enterobacteriaceae</taxon>
        <taxon>Klebsiella/Raoultella group</taxon>
        <taxon>Klebsiella</taxon>
        <taxon>Klebsiella pneumoniae complex</taxon>
    </lineage>
</organism>
<feature type="transmembrane region" description="Helical" evidence="12">
    <location>
        <begin position="352"/>
        <end position="374"/>
    </location>
</feature>
<dbReference type="Pfam" id="PF00367">
    <property type="entry name" value="PTS_EIIB"/>
    <property type="match status" value="1"/>
</dbReference>
<evidence type="ECO:0000256" key="8">
    <source>
        <dbReference type="ARBA" id="ARBA00022777"/>
    </source>
</evidence>
<dbReference type="GO" id="GO:0016301">
    <property type="term" value="F:kinase activity"/>
    <property type="evidence" value="ECO:0007669"/>
    <property type="project" value="UniProtKB-KW"/>
</dbReference>
<feature type="active site" description="Phosphocysteine intermediate; for EIIB activity" evidence="11">
    <location>
        <position position="25"/>
    </location>
</feature>
<dbReference type="CDD" id="cd00212">
    <property type="entry name" value="PTS_IIB_glc"/>
    <property type="match status" value="1"/>
</dbReference>
<protein>
    <submittedName>
        <fullName evidence="15">PTS system beta-glucoside-specific transporter subunit IIABC</fullName>
    </submittedName>
</protein>
<dbReference type="PROSITE" id="PS01035">
    <property type="entry name" value="PTS_EIIB_TYPE_1_CYS"/>
    <property type="match status" value="1"/>
</dbReference>
<dbReference type="EMBL" id="UKAS01000011">
    <property type="protein sequence ID" value="SXF96386.1"/>
    <property type="molecule type" value="Genomic_DNA"/>
</dbReference>
<evidence type="ECO:0000256" key="6">
    <source>
        <dbReference type="ARBA" id="ARBA00022683"/>
    </source>
</evidence>
<feature type="transmembrane region" description="Helical" evidence="12">
    <location>
        <begin position="204"/>
        <end position="226"/>
    </location>
</feature>
<name>A0ABD7P847_KLEVA</name>
<feature type="domain" description="PTS EIIC type-1" evidence="14">
    <location>
        <begin position="103"/>
        <end position="447"/>
    </location>
</feature>